<evidence type="ECO:0008006" key="3">
    <source>
        <dbReference type="Google" id="ProtNLM"/>
    </source>
</evidence>
<sequence>MPSIPVNDDGAVLYYEDSGVPPNLATASYTTLVILHGGFFNCGIFRRMMPFAPTHNVRIVLLDARDNGQSTPYTDAELDEIHSIDIDIQRNFLRWSIREFATFLETFIREGTIPPIRETRTGERLGGISLIGWSGANGWFIPFFGMAETLPESTRSAINPYLRSYVIYDAPFYTIGMPPPPISEVYCPLRDPKLTEEERVSAFPAWVSGYYSNHSTTVRAALTATSLNILPSRHEFWEGIQRHCDTDLETSESLLSPTLARIPKETLDEIASNEVLVRSTLPVVTGFHREIYAECTENLVFDEAWQTFFPNASINVVSCMKSQGDCLSTTYTFKEMVLKRQAKGLNGRKIDIVLFDEANHLPHWDDPERTVIMFAKMA</sequence>
<comment type="caution">
    <text evidence="1">The sequence shown here is derived from an EMBL/GenBank/DDBJ whole genome shotgun (WGS) entry which is preliminary data.</text>
</comment>
<reference evidence="1" key="1">
    <citation type="journal article" date="2021" name="New Phytol.">
        <title>Evolutionary innovations through gain and loss of genes in the ectomycorrhizal Boletales.</title>
        <authorList>
            <person name="Wu G."/>
            <person name="Miyauchi S."/>
            <person name="Morin E."/>
            <person name="Kuo A."/>
            <person name="Drula E."/>
            <person name="Varga T."/>
            <person name="Kohler A."/>
            <person name="Feng B."/>
            <person name="Cao Y."/>
            <person name="Lipzen A."/>
            <person name="Daum C."/>
            <person name="Hundley H."/>
            <person name="Pangilinan J."/>
            <person name="Johnson J."/>
            <person name="Barry K."/>
            <person name="LaButti K."/>
            <person name="Ng V."/>
            <person name="Ahrendt S."/>
            <person name="Min B."/>
            <person name="Choi I.G."/>
            <person name="Park H."/>
            <person name="Plett J.M."/>
            <person name="Magnuson J."/>
            <person name="Spatafora J.W."/>
            <person name="Nagy L.G."/>
            <person name="Henrissat B."/>
            <person name="Grigoriev I.V."/>
            <person name="Yang Z.L."/>
            <person name="Xu J."/>
            <person name="Martin F.M."/>
        </authorList>
    </citation>
    <scope>NUCLEOTIDE SEQUENCE</scope>
    <source>
        <strain evidence="1">KKN 215</strain>
    </source>
</reference>
<dbReference type="OrthoDB" id="5311491at2759"/>
<gene>
    <name evidence="1" type="ORF">BXZ70DRAFT_327424</name>
</gene>
<organism evidence="1 2">
    <name type="scientific">Cristinia sonorae</name>
    <dbReference type="NCBI Taxonomy" id="1940300"/>
    <lineage>
        <taxon>Eukaryota</taxon>
        <taxon>Fungi</taxon>
        <taxon>Dikarya</taxon>
        <taxon>Basidiomycota</taxon>
        <taxon>Agaricomycotina</taxon>
        <taxon>Agaricomycetes</taxon>
        <taxon>Agaricomycetidae</taxon>
        <taxon>Agaricales</taxon>
        <taxon>Pleurotineae</taxon>
        <taxon>Stephanosporaceae</taxon>
        <taxon>Cristinia</taxon>
    </lineage>
</organism>
<dbReference type="SUPFAM" id="SSF53474">
    <property type="entry name" value="alpha/beta-Hydrolases"/>
    <property type="match status" value="1"/>
</dbReference>
<dbReference type="AlphaFoldDB" id="A0A8K0UM89"/>
<dbReference type="Proteomes" id="UP000813824">
    <property type="component" value="Unassembled WGS sequence"/>
</dbReference>
<keyword evidence="2" id="KW-1185">Reference proteome</keyword>
<evidence type="ECO:0000313" key="1">
    <source>
        <dbReference type="EMBL" id="KAH8096633.1"/>
    </source>
</evidence>
<protein>
    <recommendedName>
        <fullName evidence="3">AB hydrolase-1 domain-containing protein</fullName>
    </recommendedName>
</protein>
<dbReference type="EMBL" id="JAEVFJ010000023">
    <property type="protein sequence ID" value="KAH8096633.1"/>
    <property type="molecule type" value="Genomic_DNA"/>
</dbReference>
<proteinExistence type="predicted"/>
<dbReference type="InterPro" id="IPR029058">
    <property type="entry name" value="AB_hydrolase_fold"/>
</dbReference>
<accession>A0A8K0UM89</accession>
<dbReference type="Gene3D" id="3.40.50.1820">
    <property type="entry name" value="alpha/beta hydrolase"/>
    <property type="match status" value="1"/>
</dbReference>
<evidence type="ECO:0000313" key="2">
    <source>
        <dbReference type="Proteomes" id="UP000813824"/>
    </source>
</evidence>
<name>A0A8K0UM89_9AGAR</name>